<feature type="compositionally biased region" description="Low complexity" evidence="1">
    <location>
        <begin position="369"/>
        <end position="385"/>
    </location>
</feature>
<gene>
    <name evidence="2" type="ORF">FCULG_00002687</name>
</gene>
<feature type="compositionally biased region" description="Polar residues" evidence="1">
    <location>
        <begin position="617"/>
        <end position="633"/>
    </location>
</feature>
<feature type="compositionally biased region" description="Polar residues" evidence="1">
    <location>
        <begin position="742"/>
        <end position="753"/>
    </location>
</feature>
<feature type="compositionally biased region" description="Low complexity" evidence="1">
    <location>
        <begin position="286"/>
        <end position="303"/>
    </location>
</feature>
<feature type="region of interest" description="Disordered" evidence="1">
    <location>
        <begin position="686"/>
        <end position="763"/>
    </location>
</feature>
<feature type="region of interest" description="Disordered" evidence="1">
    <location>
        <begin position="364"/>
        <end position="424"/>
    </location>
</feature>
<sequence length="893" mass="96736">MARQMTGGAVAREQSPMLTSRSSSGAMRESQHAQAAYRNSRPSPLGFGSMSPSGTPPIVTTTDHSRHGTPQTSFSVGQSFSDTRAKQMRSISPAASGVRSAPTTQTSFNIPSTAPTTQTSFHYPSQSFEKLSQHMHEGAPVQRPATDSPNMSFRQNTRPGQIASDDGMPLSPVSQVSKTSPPSISSMATQSPRLNSSFPTSGRRQSSQISQPETPIISAVSASPPVQAFTSRMGMSPQQPQSSNFQSQTGPRQGTYPMTSSQPPMQPQQSDGGSPVPPRNETSHLQQPQVVDQPSQQGSSGVSKWKGLKNRMSAQVAHKSQPSQGKTEADKDKLTTSKILGAFKRSSKENRQSMVIPDFQAYQQHQMGAPHQRQHPQQHTTTQAPYEQAQSSRPSSNVGGQPFGQATTSRPSSHLSNQSPMQLQYKRQSSMFISPPLPQQQFRSSSGSIPKDSQACIRHSKFLRTNPLNLKASLYPRTHLPAQPIPCRRRSNRDTISLLSNTKGNFSLPSSSRASFNLLRDRDITSLHHFIKDNFHRRHHNKDSSDLPSNIKAPTQIQGQFQSPPQSLGQWQHQTHSPSNQPLPAQSRQASYPGQWQGTIGQSPNSPAHQSPRHSHFSQQPYSPQPMHPSQQMVHGEESHPVHVSTPETVHAPTPVHAPSPRPSLLNLLVSGSLDNEEAQQLDLGHTQAVPRDDQSNTISLGNSNTQRFTGSEGPYNSRTSGNRQASAGSSPTKHISPEIGTEQNGSSKNQAPSLPMPVFTSDSVGGSFMRAGAAANANGESQGVSISPPTATTGNSGSGPTRQSPSDMSDSRALSQPKSSGGPSFHAELENTEDARKRTLRINSQEEKIHYDPNADSDGEVPAQMSATSYPGQEWNPYGMTEVGDWNEALYR</sequence>
<dbReference type="Proteomes" id="UP000241587">
    <property type="component" value="Unassembled WGS sequence"/>
</dbReference>
<feature type="region of interest" description="Disordered" evidence="1">
    <location>
        <begin position="557"/>
        <end position="662"/>
    </location>
</feature>
<feature type="compositionally biased region" description="Polar residues" evidence="1">
    <location>
        <begin position="101"/>
        <end position="130"/>
    </location>
</feature>
<feature type="compositionally biased region" description="Polar residues" evidence="1">
    <location>
        <begin position="249"/>
        <end position="259"/>
    </location>
</feature>
<evidence type="ECO:0000313" key="2">
    <source>
        <dbReference type="EMBL" id="PTD04284.1"/>
    </source>
</evidence>
<accession>A0A2T4GL39</accession>
<feature type="compositionally biased region" description="Polar residues" evidence="1">
    <location>
        <begin position="16"/>
        <end position="25"/>
    </location>
</feature>
<feature type="compositionally biased region" description="Polar residues" evidence="1">
    <location>
        <begin position="388"/>
        <end position="424"/>
    </location>
</feature>
<keyword evidence="3" id="KW-1185">Reference proteome</keyword>
<feature type="compositionally biased region" description="Basic and acidic residues" evidence="1">
    <location>
        <begin position="828"/>
        <end position="838"/>
    </location>
</feature>
<proteinExistence type="predicted"/>
<dbReference type="OrthoDB" id="5151921at2759"/>
<dbReference type="AlphaFoldDB" id="A0A2T4GL39"/>
<feature type="compositionally biased region" description="Low complexity" evidence="1">
    <location>
        <begin position="236"/>
        <end position="248"/>
    </location>
</feature>
<dbReference type="EMBL" id="PVEM01000012">
    <property type="protein sequence ID" value="PTD04284.1"/>
    <property type="molecule type" value="Genomic_DNA"/>
</dbReference>
<reference evidence="2 3" key="1">
    <citation type="submission" date="2018-02" db="EMBL/GenBank/DDBJ databases">
        <title>Fusarium culmorum secondary metabolites in fungal-bacterial-plant interactions.</title>
        <authorList>
            <person name="Schmidt R."/>
        </authorList>
    </citation>
    <scope>NUCLEOTIDE SEQUENCE [LARGE SCALE GENOMIC DNA]</scope>
    <source>
        <strain evidence="2 3">PV</strain>
    </source>
</reference>
<feature type="region of interest" description="Disordered" evidence="1">
    <location>
        <begin position="776"/>
        <end position="877"/>
    </location>
</feature>
<evidence type="ECO:0000256" key="1">
    <source>
        <dbReference type="SAM" id="MobiDB-lite"/>
    </source>
</evidence>
<comment type="caution">
    <text evidence="2">The sequence shown here is derived from an EMBL/GenBank/DDBJ whole genome shotgun (WGS) entry which is preliminary data.</text>
</comment>
<organism evidence="2 3">
    <name type="scientific">Fusarium culmorum</name>
    <dbReference type="NCBI Taxonomy" id="5516"/>
    <lineage>
        <taxon>Eukaryota</taxon>
        <taxon>Fungi</taxon>
        <taxon>Dikarya</taxon>
        <taxon>Ascomycota</taxon>
        <taxon>Pezizomycotina</taxon>
        <taxon>Sordariomycetes</taxon>
        <taxon>Hypocreomycetidae</taxon>
        <taxon>Hypocreales</taxon>
        <taxon>Nectriaceae</taxon>
        <taxon>Fusarium</taxon>
    </lineage>
</organism>
<feature type="compositionally biased region" description="Polar residues" evidence="1">
    <location>
        <begin position="50"/>
        <end position="82"/>
    </location>
</feature>
<feature type="compositionally biased region" description="Polar residues" evidence="1">
    <location>
        <begin position="172"/>
        <end position="213"/>
    </location>
</feature>
<evidence type="ECO:0000313" key="3">
    <source>
        <dbReference type="Proteomes" id="UP000241587"/>
    </source>
</evidence>
<protein>
    <submittedName>
        <fullName evidence="2">Uncharacterized protein</fullName>
    </submittedName>
</protein>
<feature type="compositionally biased region" description="Polar residues" evidence="1">
    <location>
        <begin position="696"/>
        <end position="734"/>
    </location>
</feature>
<feature type="compositionally biased region" description="Polar residues" evidence="1">
    <location>
        <begin position="145"/>
        <end position="159"/>
    </location>
</feature>
<feature type="compositionally biased region" description="Polar residues" evidence="1">
    <location>
        <begin position="557"/>
        <end position="609"/>
    </location>
</feature>
<feature type="compositionally biased region" description="Low complexity" evidence="1">
    <location>
        <begin position="260"/>
        <end position="274"/>
    </location>
</feature>
<feature type="compositionally biased region" description="Polar residues" evidence="1">
    <location>
        <begin position="779"/>
        <end position="823"/>
    </location>
</feature>
<feature type="compositionally biased region" description="Basic and acidic residues" evidence="1">
    <location>
        <begin position="845"/>
        <end position="854"/>
    </location>
</feature>
<feature type="region of interest" description="Disordered" evidence="1">
    <location>
        <begin position="1"/>
        <end position="335"/>
    </location>
</feature>
<name>A0A2T4GL39_FUSCU</name>